<keyword evidence="9" id="KW-1185">Reference proteome</keyword>
<evidence type="ECO:0000259" key="6">
    <source>
        <dbReference type="Pfam" id="PF00501"/>
    </source>
</evidence>
<proteinExistence type="inferred from homology"/>
<comment type="similarity">
    <text evidence="1">Belongs to the ATP-dependent AMP-binding enzyme family.</text>
</comment>
<dbReference type="InterPro" id="IPR000873">
    <property type="entry name" value="AMP-dep_synth/lig_dom"/>
</dbReference>
<dbReference type="Pfam" id="PF13193">
    <property type="entry name" value="AMP-binding_C"/>
    <property type="match status" value="1"/>
</dbReference>
<keyword evidence="5" id="KW-0443">Lipid metabolism</keyword>
<dbReference type="PROSITE" id="PS00455">
    <property type="entry name" value="AMP_BINDING"/>
    <property type="match status" value="1"/>
</dbReference>
<evidence type="ECO:0000256" key="4">
    <source>
        <dbReference type="ARBA" id="ARBA00022832"/>
    </source>
</evidence>
<evidence type="ECO:0000256" key="1">
    <source>
        <dbReference type="ARBA" id="ARBA00006432"/>
    </source>
</evidence>
<dbReference type="InterPro" id="IPR020845">
    <property type="entry name" value="AMP-binding_CS"/>
</dbReference>
<evidence type="ECO:0000256" key="2">
    <source>
        <dbReference type="ARBA" id="ARBA00022598"/>
    </source>
</evidence>
<gene>
    <name evidence="8" type="ORF">ABK249_32785</name>
</gene>
<accession>A0ABV0MCR0</accession>
<dbReference type="RefSeq" id="WP_210058935.1">
    <property type="nucleotide sequence ID" value="NZ_JBEAAL010000052.1"/>
</dbReference>
<dbReference type="CDD" id="cd12118">
    <property type="entry name" value="ttLC_FACS_AEE21_like"/>
    <property type="match status" value="1"/>
</dbReference>
<keyword evidence="2" id="KW-0436">Ligase</keyword>
<dbReference type="InterPro" id="IPR045851">
    <property type="entry name" value="AMP-bd_C_sf"/>
</dbReference>
<sequence length="550" mass="60949">MTLNLDEPFLQRRPANYRPLTPLNFLLRAADVFPDRVAIVHGEEHYTWRQYAKRCKQLASALMRTGIRKGDAVAILSPNTPAMLEAHFGVPMSGGLLNTLNIRLDAAAIALILEHCEAKVFLVDKQFSDIAEEALALMKSKPVVVDIEDSLAEGGKRIGYYTYEEFLERGHADEPTYWPEDEFEAIALNYTSGTTGNPKGVLYHHRGAYLISLGQLLHHKMDADSVYLWTLPMFHCNGWCFSWAIAAVGGTHVCLRKVIPEEIFEAIRTHGVTHLCGAPTVLGMLIESGKAAGRTLERPVAVMTAGAAPPAAVLKETETLGFVVRHVYGSTELHSVTTLCDWHREWDDLGPDDRSKKMARQGVRTAVTDALVVADPVTLEPVPHNGSAIGEILFRGSIGMKGYLKNPEATEEAFRGGWYHTGDLAVVHEDGYVEIKDRTKDIIISGGENISSIEIEDVLFKHPAVSYAAVVAMHSDRWGERPCAFVELKPGSSNQITEKELLDFCRARLAKYKVPDHVIFGPIERTATGKVQKFRLRQLIQQSEQSASRS</sequence>
<dbReference type="EMBL" id="JBEAAL010000052">
    <property type="protein sequence ID" value="MEQ1409681.1"/>
    <property type="molecule type" value="Genomic_DNA"/>
</dbReference>
<evidence type="ECO:0000313" key="8">
    <source>
        <dbReference type="EMBL" id="MEQ1409681.1"/>
    </source>
</evidence>
<dbReference type="InterPro" id="IPR025110">
    <property type="entry name" value="AMP-bd_C"/>
</dbReference>
<reference evidence="8 9" key="1">
    <citation type="submission" date="2024-05" db="EMBL/GenBank/DDBJ databases">
        <title>Neorhizobium sp. Rsf11, a plant growth promoting and heavy metal resistant PAH-degrader.</title>
        <authorList>
            <person name="Golubev S.N."/>
            <person name="Muratova A.Y."/>
            <person name="Markelova M.I."/>
        </authorList>
    </citation>
    <scope>NUCLEOTIDE SEQUENCE [LARGE SCALE GENOMIC DNA]</scope>
    <source>
        <strain evidence="8 9">Rsf11</strain>
    </source>
</reference>
<evidence type="ECO:0000313" key="9">
    <source>
        <dbReference type="Proteomes" id="UP001496627"/>
    </source>
</evidence>
<dbReference type="Gene3D" id="3.40.50.12780">
    <property type="entry name" value="N-terminal domain of ligase-like"/>
    <property type="match status" value="1"/>
</dbReference>
<dbReference type="Gene3D" id="3.30.300.30">
    <property type="match status" value="1"/>
</dbReference>
<dbReference type="Pfam" id="PF00501">
    <property type="entry name" value="AMP-binding"/>
    <property type="match status" value="1"/>
</dbReference>
<dbReference type="SUPFAM" id="SSF56801">
    <property type="entry name" value="Acetyl-CoA synthetase-like"/>
    <property type="match status" value="1"/>
</dbReference>
<organism evidence="8 9">
    <name type="scientific">Neorhizobium phenanthreniclasticum</name>
    <dbReference type="NCBI Taxonomy" id="3157917"/>
    <lineage>
        <taxon>Bacteria</taxon>
        <taxon>Pseudomonadati</taxon>
        <taxon>Pseudomonadota</taxon>
        <taxon>Alphaproteobacteria</taxon>
        <taxon>Hyphomicrobiales</taxon>
        <taxon>Rhizobiaceae</taxon>
        <taxon>Rhizobium/Agrobacterium group</taxon>
        <taxon>Neorhizobium</taxon>
    </lineage>
</organism>
<keyword evidence="3" id="KW-0479">Metal-binding</keyword>
<protein>
    <submittedName>
        <fullName evidence="8">AMP-binding protein</fullName>
    </submittedName>
</protein>
<feature type="domain" description="AMP-dependent synthetase/ligase" evidence="6">
    <location>
        <begin position="28"/>
        <end position="404"/>
    </location>
</feature>
<evidence type="ECO:0000256" key="3">
    <source>
        <dbReference type="ARBA" id="ARBA00022723"/>
    </source>
</evidence>
<dbReference type="InterPro" id="IPR042099">
    <property type="entry name" value="ANL_N_sf"/>
</dbReference>
<dbReference type="Proteomes" id="UP001496627">
    <property type="component" value="Unassembled WGS sequence"/>
</dbReference>
<evidence type="ECO:0000259" key="7">
    <source>
        <dbReference type="Pfam" id="PF13193"/>
    </source>
</evidence>
<keyword evidence="4" id="KW-0276">Fatty acid metabolism</keyword>
<dbReference type="PANTHER" id="PTHR43859:SF4">
    <property type="entry name" value="BUTANOATE--COA LIGASE AAE1-RELATED"/>
    <property type="match status" value="1"/>
</dbReference>
<evidence type="ECO:0000256" key="5">
    <source>
        <dbReference type="ARBA" id="ARBA00023098"/>
    </source>
</evidence>
<comment type="caution">
    <text evidence="8">The sequence shown here is derived from an EMBL/GenBank/DDBJ whole genome shotgun (WGS) entry which is preliminary data.</text>
</comment>
<dbReference type="PANTHER" id="PTHR43859">
    <property type="entry name" value="ACYL-ACTIVATING ENZYME"/>
    <property type="match status" value="1"/>
</dbReference>
<feature type="domain" description="AMP-binding enzyme C-terminal" evidence="7">
    <location>
        <begin position="454"/>
        <end position="530"/>
    </location>
</feature>
<dbReference type="NCBIfam" id="NF006020">
    <property type="entry name" value="PRK08162.1"/>
    <property type="match status" value="1"/>
</dbReference>
<name>A0ABV0MCR0_9HYPH</name>